<evidence type="ECO:0000256" key="1">
    <source>
        <dbReference type="SAM" id="MobiDB-lite"/>
    </source>
</evidence>
<comment type="caution">
    <text evidence="2">The sequence shown here is derived from an EMBL/GenBank/DDBJ whole genome shotgun (WGS) entry which is preliminary data.</text>
</comment>
<sequence length="425" mass="45617">MSIAAPVAAADPPTPTPAEPQAPTKPGAPGTTPIEMHDTADIHDMTVQKKPSPQDEARFKALVAEGDRARLSFRVADAVIAYADALRIREDPLVSGRLGMCIAMANAPELDFRAAHELYRAVSNAAGVNDAERALFWDTYKRLRRRVCRVDVTANNIDALIYKGDNRRATRGSFFWTFVNQGIHKWHATLGGHADIEKTVECLGSEDVFVRFDFVPLPPPPPPPPTSKETTKTVIVRESAPPAPARAAPSVQEPAQPSGSRLAFGIGPVMVLGAAPSPSLGVSAMAQYRRSGYSVLGMARGAWSLGGVENLPVDVFSASAFAGPCVQWRWLDGCALAGATLFERRVDPNLDYRADTVRQAIPAFGLGMGATYAINTALSARIFADATALTRDMVIDVASDTGAMVTVWQTQRFLFSLSASLVFGR</sequence>
<reference evidence="2 3" key="1">
    <citation type="submission" date="2022-11" db="EMBL/GenBank/DDBJ databases">
        <title>Minimal conservation of predation-associated metabolite biosynthetic gene clusters underscores biosynthetic potential of Myxococcota including descriptions for ten novel species: Archangium lansinium sp. nov., Myxococcus landrumus sp. nov., Nannocystis bai.</title>
        <authorList>
            <person name="Ahearne A."/>
            <person name="Stevens C."/>
            <person name="Dowd S."/>
        </authorList>
    </citation>
    <scope>NUCLEOTIDE SEQUENCE [LARGE SCALE GENOMIC DNA]</scope>
    <source>
        <strain evidence="2 3">RJM3</strain>
    </source>
</reference>
<feature type="region of interest" description="Disordered" evidence="1">
    <location>
        <begin position="1"/>
        <end position="36"/>
    </location>
</feature>
<evidence type="ECO:0000313" key="2">
    <source>
        <dbReference type="EMBL" id="MDC0745339.1"/>
    </source>
</evidence>
<organism evidence="2 3">
    <name type="scientific">Polyangium mundeleinium</name>
    <dbReference type="NCBI Taxonomy" id="2995306"/>
    <lineage>
        <taxon>Bacteria</taxon>
        <taxon>Pseudomonadati</taxon>
        <taxon>Myxococcota</taxon>
        <taxon>Polyangia</taxon>
        <taxon>Polyangiales</taxon>
        <taxon>Polyangiaceae</taxon>
        <taxon>Polyangium</taxon>
    </lineage>
</organism>
<dbReference type="EMBL" id="JAQNDO010000001">
    <property type="protein sequence ID" value="MDC0745339.1"/>
    <property type="molecule type" value="Genomic_DNA"/>
</dbReference>
<feature type="compositionally biased region" description="Low complexity" evidence="1">
    <location>
        <begin position="21"/>
        <end position="33"/>
    </location>
</feature>
<keyword evidence="3" id="KW-1185">Reference proteome</keyword>
<evidence type="ECO:0000313" key="3">
    <source>
        <dbReference type="Proteomes" id="UP001221411"/>
    </source>
</evidence>
<name>A0ABT5EU35_9BACT</name>
<accession>A0ABT5EU35</accession>
<proteinExistence type="predicted"/>
<protein>
    <submittedName>
        <fullName evidence="2">Uncharacterized protein</fullName>
    </submittedName>
</protein>
<feature type="compositionally biased region" description="Low complexity" evidence="1">
    <location>
        <begin position="1"/>
        <end position="11"/>
    </location>
</feature>
<dbReference type="RefSeq" id="WP_271922730.1">
    <property type="nucleotide sequence ID" value="NZ_JAQNDO010000001.1"/>
</dbReference>
<gene>
    <name evidence="2" type="ORF">POL67_28665</name>
</gene>
<dbReference type="Proteomes" id="UP001221411">
    <property type="component" value="Unassembled WGS sequence"/>
</dbReference>